<keyword evidence="1" id="KW-0812">Transmembrane</keyword>
<feature type="transmembrane region" description="Helical" evidence="1">
    <location>
        <begin position="12"/>
        <end position="39"/>
    </location>
</feature>
<evidence type="ECO:0000256" key="1">
    <source>
        <dbReference type="SAM" id="Phobius"/>
    </source>
</evidence>
<protein>
    <submittedName>
        <fullName evidence="2">Uncharacterized protein</fullName>
    </submittedName>
</protein>
<keyword evidence="1" id="KW-0472">Membrane</keyword>
<name>A0A2P2PWY9_RHIMU</name>
<dbReference type="EMBL" id="GGEC01078736">
    <property type="protein sequence ID" value="MBX59220.1"/>
    <property type="molecule type" value="Transcribed_RNA"/>
</dbReference>
<sequence length="47" mass="5528">MKCWRRVRRNSIACCVKGVLFNVLDLLSLLMSISCYIQLRPLIDSLW</sequence>
<proteinExistence type="predicted"/>
<keyword evidence="1" id="KW-1133">Transmembrane helix</keyword>
<evidence type="ECO:0000313" key="2">
    <source>
        <dbReference type="EMBL" id="MBX59220.1"/>
    </source>
</evidence>
<dbReference type="AlphaFoldDB" id="A0A2P2PWY9"/>
<accession>A0A2P2PWY9</accession>
<organism evidence="2">
    <name type="scientific">Rhizophora mucronata</name>
    <name type="common">Asiatic mangrove</name>
    <dbReference type="NCBI Taxonomy" id="61149"/>
    <lineage>
        <taxon>Eukaryota</taxon>
        <taxon>Viridiplantae</taxon>
        <taxon>Streptophyta</taxon>
        <taxon>Embryophyta</taxon>
        <taxon>Tracheophyta</taxon>
        <taxon>Spermatophyta</taxon>
        <taxon>Magnoliopsida</taxon>
        <taxon>eudicotyledons</taxon>
        <taxon>Gunneridae</taxon>
        <taxon>Pentapetalae</taxon>
        <taxon>rosids</taxon>
        <taxon>fabids</taxon>
        <taxon>Malpighiales</taxon>
        <taxon>Rhizophoraceae</taxon>
        <taxon>Rhizophora</taxon>
    </lineage>
</organism>
<reference evidence="2" key="1">
    <citation type="submission" date="2018-02" db="EMBL/GenBank/DDBJ databases">
        <title>Rhizophora mucronata_Transcriptome.</title>
        <authorList>
            <person name="Meera S.P."/>
            <person name="Sreeshan A."/>
            <person name="Augustine A."/>
        </authorList>
    </citation>
    <scope>NUCLEOTIDE SEQUENCE</scope>
    <source>
        <tissue evidence="2">Leaf</tissue>
    </source>
</reference>